<dbReference type="Proteomes" id="UP001597045">
    <property type="component" value="Unassembled WGS sequence"/>
</dbReference>
<name>A0ABW3MHF5_9PSEU</name>
<protein>
    <submittedName>
        <fullName evidence="1">Uncharacterized protein</fullName>
    </submittedName>
</protein>
<organism evidence="1 2">
    <name type="scientific">Kibdelosporangium lantanae</name>
    <dbReference type="NCBI Taxonomy" id="1497396"/>
    <lineage>
        <taxon>Bacteria</taxon>
        <taxon>Bacillati</taxon>
        <taxon>Actinomycetota</taxon>
        <taxon>Actinomycetes</taxon>
        <taxon>Pseudonocardiales</taxon>
        <taxon>Pseudonocardiaceae</taxon>
        <taxon>Kibdelosporangium</taxon>
    </lineage>
</organism>
<keyword evidence="2" id="KW-1185">Reference proteome</keyword>
<dbReference type="EMBL" id="JBHTIS010002243">
    <property type="protein sequence ID" value="MFD1049543.1"/>
    <property type="molecule type" value="Genomic_DNA"/>
</dbReference>
<accession>A0ABW3MHF5</accession>
<sequence>HAPGGGSGEPSRPNDTNYDQAVRAYFGEGHYLDGDQHKEWDSGVTSPGNGIVLMRFFIHQETVTFGLLDGDNRGFSFDPNASYRVAVAWNTDTGRVALTVTRSTLKGGWQTVTNGRVSIRYHKDDQMWPAHPIEPGGDNDLTLVRQPVGGYLAADYRVLNGRFPLFHVGGRVEVKFDSQVGTRTYIGGDDYPDFEINQYYQHDRPRSLGRDEMSELREVATFPLMSHRNVYWTNGQQQ</sequence>
<feature type="non-terminal residue" evidence="1">
    <location>
        <position position="1"/>
    </location>
</feature>
<reference evidence="2" key="1">
    <citation type="journal article" date="2019" name="Int. J. Syst. Evol. Microbiol.">
        <title>The Global Catalogue of Microorganisms (GCM) 10K type strain sequencing project: providing services to taxonomists for standard genome sequencing and annotation.</title>
        <authorList>
            <consortium name="The Broad Institute Genomics Platform"/>
            <consortium name="The Broad Institute Genome Sequencing Center for Infectious Disease"/>
            <person name="Wu L."/>
            <person name="Ma J."/>
        </authorList>
    </citation>
    <scope>NUCLEOTIDE SEQUENCE [LARGE SCALE GENOMIC DNA]</scope>
    <source>
        <strain evidence="2">JCM 31486</strain>
    </source>
</reference>
<comment type="caution">
    <text evidence="1">The sequence shown here is derived from an EMBL/GenBank/DDBJ whole genome shotgun (WGS) entry which is preliminary data.</text>
</comment>
<evidence type="ECO:0000313" key="1">
    <source>
        <dbReference type="EMBL" id="MFD1049543.1"/>
    </source>
</evidence>
<evidence type="ECO:0000313" key="2">
    <source>
        <dbReference type="Proteomes" id="UP001597045"/>
    </source>
</evidence>
<proteinExistence type="predicted"/>
<gene>
    <name evidence="1" type="ORF">ACFQ1S_30440</name>
</gene>